<dbReference type="GO" id="GO:0006532">
    <property type="term" value="P:aspartate biosynthetic process"/>
    <property type="evidence" value="ECO:0007669"/>
    <property type="project" value="TreeGrafter"/>
</dbReference>
<dbReference type="AlphaFoldDB" id="A0A9D4ITE3"/>
<accession>A0A9D4ITE3</accession>
<evidence type="ECO:0000256" key="12">
    <source>
        <dbReference type="ARBA" id="ARBA00049350"/>
    </source>
</evidence>
<feature type="domain" description="Aminotransferase class I/classII large" evidence="14">
    <location>
        <begin position="30"/>
        <end position="397"/>
    </location>
</feature>
<dbReference type="GO" id="GO:0030170">
    <property type="term" value="F:pyridoxal phosphate binding"/>
    <property type="evidence" value="ECO:0007669"/>
    <property type="project" value="InterPro"/>
</dbReference>
<dbReference type="InterPro" id="IPR015422">
    <property type="entry name" value="PyrdxlP-dep_Trfase_small"/>
</dbReference>
<comment type="catalytic activity">
    <reaction evidence="9">
        <text>(2S)-2-aminobutanoate + 2-oxoglutarate = 2-oxobutanoate + L-glutamate</text>
        <dbReference type="Rhea" id="RHEA:70223"/>
        <dbReference type="ChEBI" id="CHEBI:16763"/>
        <dbReference type="ChEBI" id="CHEBI:16810"/>
        <dbReference type="ChEBI" id="CHEBI:29985"/>
        <dbReference type="ChEBI" id="CHEBI:74359"/>
    </reaction>
    <physiologicalReaction direction="right-to-left" evidence="9">
        <dbReference type="Rhea" id="RHEA:70225"/>
    </physiologicalReaction>
</comment>
<comment type="subunit">
    <text evidence="4 13">Homodimer.</text>
</comment>
<evidence type="ECO:0000256" key="9">
    <source>
        <dbReference type="ARBA" id="ARBA00036027"/>
    </source>
</evidence>
<comment type="catalytic activity">
    <reaction evidence="11">
        <text>3-sulfino-L-alanine + 2-oxoglutarate = 3-sulfinopyruvate + L-glutamate</text>
        <dbReference type="Rhea" id="RHEA:70295"/>
        <dbReference type="ChEBI" id="CHEBI:16810"/>
        <dbReference type="ChEBI" id="CHEBI:29985"/>
        <dbReference type="ChEBI" id="CHEBI:61085"/>
        <dbReference type="ChEBI" id="CHEBI:140699"/>
    </reaction>
    <physiologicalReaction direction="right-to-left" evidence="11">
        <dbReference type="Rhea" id="RHEA:70297"/>
    </physiologicalReaction>
</comment>
<evidence type="ECO:0000256" key="13">
    <source>
        <dbReference type="RuleBase" id="RU000480"/>
    </source>
</evidence>
<dbReference type="PROSITE" id="PS00105">
    <property type="entry name" value="AA_TRANSFER_CLASS_1"/>
    <property type="match status" value="1"/>
</dbReference>
<comment type="cofactor">
    <cofactor evidence="1">
        <name>pyridoxal 5'-phosphate</name>
        <dbReference type="ChEBI" id="CHEBI:597326"/>
    </cofactor>
</comment>
<evidence type="ECO:0000313" key="15">
    <source>
        <dbReference type="EMBL" id="KAH3785975.1"/>
    </source>
</evidence>
<dbReference type="InterPro" id="IPR004839">
    <property type="entry name" value="Aminotransferase_I/II_large"/>
</dbReference>
<name>A0A9D4ITE3_DREPO</name>
<evidence type="ECO:0000259" key="14">
    <source>
        <dbReference type="Pfam" id="PF00155"/>
    </source>
</evidence>
<evidence type="ECO:0000256" key="7">
    <source>
        <dbReference type="ARBA" id="ARBA00022679"/>
    </source>
</evidence>
<dbReference type="InterPro" id="IPR000796">
    <property type="entry name" value="Asp_trans"/>
</dbReference>
<dbReference type="NCBIfam" id="NF006719">
    <property type="entry name" value="PRK09257.1"/>
    <property type="match status" value="1"/>
</dbReference>
<keyword evidence="16" id="KW-1185">Reference proteome</keyword>
<organism evidence="15 16">
    <name type="scientific">Dreissena polymorpha</name>
    <name type="common">Zebra mussel</name>
    <name type="synonym">Mytilus polymorpha</name>
    <dbReference type="NCBI Taxonomy" id="45954"/>
    <lineage>
        <taxon>Eukaryota</taxon>
        <taxon>Metazoa</taxon>
        <taxon>Spiralia</taxon>
        <taxon>Lophotrochozoa</taxon>
        <taxon>Mollusca</taxon>
        <taxon>Bivalvia</taxon>
        <taxon>Autobranchia</taxon>
        <taxon>Heteroconchia</taxon>
        <taxon>Euheterodonta</taxon>
        <taxon>Imparidentia</taxon>
        <taxon>Neoheterodontei</taxon>
        <taxon>Myida</taxon>
        <taxon>Dreissenoidea</taxon>
        <taxon>Dreissenidae</taxon>
        <taxon>Dreissena</taxon>
    </lineage>
</organism>
<sequence length="412" mass="46354">MASVFSDIEMGPPIEVFKMVAEFNADPHPEKVNLSVGAYRGNDGKPWVLPVVRTVEAQMASDQTLNHEYLPVAGLPDFRTGACKMILGEEDPAIVQNRVAGVQALGGTGALKVAADFLRQNMKYEYVYVSTPTWENHKSLFTKAGFKVKEHRYWNAKTCSVDLEGMLEDLRTAPPKSVVILHAVAHNPTGTDPTQEQWKQIADVCEEKKLFVLMDCAYQGYTSGDLDKDAWSCRYFSQRGFEFFIAQSFSKNFGLYNERVGNLCVVCKDSDSKSKVLSQMELNVRVVWSNPSNHGARIVATVLNNPPLYAEWRESIKTMANRILFMREQLHQKLKAIGCPGNWDHIVQQQGMFSYTGLNEHQSEQMVKRFHIYMMKSGRISMAGLNSQNLDYVAKAINTVVTESMGQAQSRI</sequence>
<keyword evidence="5" id="KW-0963">Cytoplasm</keyword>
<dbReference type="InterPro" id="IPR015421">
    <property type="entry name" value="PyrdxlP-dep_Trfase_major"/>
</dbReference>
<protein>
    <recommendedName>
        <fullName evidence="13">Aspartate aminotransferase</fullName>
        <ecNumber evidence="13">2.6.1.1</ecNumber>
    </recommendedName>
</protein>
<comment type="catalytic activity">
    <reaction evidence="12">
        <text>L-cysteine + 2-oxoglutarate = 2-oxo-3-sulfanylpropanoate + L-glutamate</text>
        <dbReference type="Rhea" id="RHEA:17441"/>
        <dbReference type="ChEBI" id="CHEBI:16810"/>
        <dbReference type="ChEBI" id="CHEBI:29985"/>
        <dbReference type="ChEBI" id="CHEBI:35235"/>
        <dbReference type="ChEBI" id="CHEBI:57678"/>
        <dbReference type="EC" id="2.6.1.3"/>
    </reaction>
    <physiologicalReaction direction="left-to-right" evidence="12">
        <dbReference type="Rhea" id="RHEA:17442"/>
    </physiologicalReaction>
</comment>
<dbReference type="PANTHER" id="PTHR11879">
    <property type="entry name" value="ASPARTATE AMINOTRANSFERASE"/>
    <property type="match status" value="1"/>
</dbReference>
<dbReference type="EMBL" id="JAIWYP010000008">
    <property type="protein sequence ID" value="KAH3785975.1"/>
    <property type="molecule type" value="Genomic_DNA"/>
</dbReference>
<comment type="subcellular location">
    <subcellularLocation>
        <location evidence="2">Cytoplasm</location>
    </subcellularLocation>
</comment>
<reference evidence="15" key="1">
    <citation type="journal article" date="2019" name="bioRxiv">
        <title>The Genome of the Zebra Mussel, Dreissena polymorpha: A Resource for Invasive Species Research.</title>
        <authorList>
            <person name="McCartney M.A."/>
            <person name="Auch B."/>
            <person name="Kono T."/>
            <person name="Mallez S."/>
            <person name="Zhang Y."/>
            <person name="Obille A."/>
            <person name="Becker A."/>
            <person name="Abrahante J.E."/>
            <person name="Garbe J."/>
            <person name="Badalamenti J.P."/>
            <person name="Herman A."/>
            <person name="Mangelson H."/>
            <person name="Liachko I."/>
            <person name="Sullivan S."/>
            <person name="Sone E.D."/>
            <person name="Koren S."/>
            <person name="Silverstein K.A.T."/>
            <person name="Beckman K.B."/>
            <person name="Gohl D.M."/>
        </authorList>
    </citation>
    <scope>NUCLEOTIDE SEQUENCE</scope>
    <source>
        <strain evidence="15">Duluth1</strain>
        <tissue evidence="15">Whole animal</tissue>
    </source>
</reference>
<dbReference type="FunFam" id="3.40.640.10:FF:000044">
    <property type="entry name" value="Aspartate aminotransferase"/>
    <property type="match status" value="1"/>
</dbReference>
<comment type="miscellaneous">
    <text evidence="13">In eukaryotes there are cytoplasmic, mitochondrial and chloroplastic isozymes.</text>
</comment>
<evidence type="ECO:0000313" key="16">
    <source>
        <dbReference type="Proteomes" id="UP000828390"/>
    </source>
</evidence>
<dbReference type="InterPro" id="IPR015424">
    <property type="entry name" value="PyrdxlP-dep_Trfase"/>
</dbReference>
<comment type="similarity">
    <text evidence="3">Belongs to the class-I pyridoxal-phosphate-dependent aminotransferase family.</text>
</comment>
<evidence type="ECO:0000256" key="10">
    <source>
        <dbReference type="ARBA" id="ARBA00048507"/>
    </source>
</evidence>
<dbReference type="Gene3D" id="3.90.1150.10">
    <property type="entry name" value="Aspartate Aminotransferase, domain 1"/>
    <property type="match status" value="1"/>
</dbReference>
<dbReference type="CDD" id="cd00609">
    <property type="entry name" value="AAT_like"/>
    <property type="match status" value="1"/>
</dbReference>
<dbReference type="GO" id="GO:0005829">
    <property type="term" value="C:cytosol"/>
    <property type="evidence" value="ECO:0007669"/>
    <property type="project" value="TreeGrafter"/>
</dbReference>
<dbReference type="GO" id="GO:0047801">
    <property type="term" value="F:L-cysteine transaminase activity"/>
    <property type="evidence" value="ECO:0007669"/>
    <property type="project" value="UniProtKB-EC"/>
</dbReference>
<dbReference type="PANTHER" id="PTHR11879:SF55">
    <property type="entry name" value="GLUTAMATE OXALOACETATE TRANSAMINASE 1, ISOFORM B"/>
    <property type="match status" value="1"/>
</dbReference>
<evidence type="ECO:0000256" key="8">
    <source>
        <dbReference type="ARBA" id="ARBA00022898"/>
    </source>
</evidence>
<dbReference type="PRINTS" id="PR00799">
    <property type="entry name" value="TRANSAMINASE"/>
</dbReference>
<evidence type="ECO:0000256" key="1">
    <source>
        <dbReference type="ARBA" id="ARBA00001933"/>
    </source>
</evidence>
<comment type="catalytic activity">
    <reaction evidence="10">
        <text>L-aspartate + 2-oxoglutarate = oxaloacetate + L-glutamate</text>
        <dbReference type="Rhea" id="RHEA:21824"/>
        <dbReference type="ChEBI" id="CHEBI:16452"/>
        <dbReference type="ChEBI" id="CHEBI:16810"/>
        <dbReference type="ChEBI" id="CHEBI:29985"/>
        <dbReference type="ChEBI" id="CHEBI:29991"/>
        <dbReference type="EC" id="2.6.1.1"/>
    </reaction>
    <physiologicalReaction direction="left-to-right" evidence="10">
        <dbReference type="Rhea" id="RHEA:21825"/>
    </physiologicalReaction>
</comment>
<evidence type="ECO:0000256" key="11">
    <source>
        <dbReference type="ARBA" id="ARBA00048761"/>
    </source>
</evidence>
<keyword evidence="6 13" id="KW-0032">Aminotransferase</keyword>
<dbReference type="GO" id="GO:0004069">
    <property type="term" value="F:L-aspartate:2-oxoglutarate aminotransferase activity"/>
    <property type="evidence" value="ECO:0007669"/>
    <property type="project" value="UniProtKB-EC"/>
</dbReference>
<dbReference type="InterPro" id="IPR004838">
    <property type="entry name" value="NHTrfase_class1_PyrdxlP-BS"/>
</dbReference>
<comment type="caution">
    <text evidence="15">The sequence shown here is derived from an EMBL/GenBank/DDBJ whole genome shotgun (WGS) entry which is preliminary data.</text>
</comment>
<evidence type="ECO:0000256" key="6">
    <source>
        <dbReference type="ARBA" id="ARBA00022576"/>
    </source>
</evidence>
<dbReference type="SUPFAM" id="SSF53383">
    <property type="entry name" value="PLP-dependent transferases"/>
    <property type="match status" value="1"/>
</dbReference>
<evidence type="ECO:0000256" key="4">
    <source>
        <dbReference type="ARBA" id="ARBA00011738"/>
    </source>
</evidence>
<reference evidence="15" key="2">
    <citation type="submission" date="2020-11" db="EMBL/GenBank/DDBJ databases">
        <authorList>
            <person name="McCartney M.A."/>
            <person name="Auch B."/>
            <person name="Kono T."/>
            <person name="Mallez S."/>
            <person name="Becker A."/>
            <person name="Gohl D.M."/>
            <person name="Silverstein K.A.T."/>
            <person name="Koren S."/>
            <person name="Bechman K.B."/>
            <person name="Herman A."/>
            <person name="Abrahante J.E."/>
            <person name="Garbe J."/>
        </authorList>
    </citation>
    <scope>NUCLEOTIDE SEQUENCE</scope>
    <source>
        <strain evidence="15">Duluth1</strain>
        <tissue evidence="15">Whole animal</tissue>
    </source>
</reference>
<keyword evidence="7 13" id="KW-0808">Transferase</keyword>
<dbReference type="OrthoDB" id="6752799at2759"/>
<evidence type="ECO:0000256" key="2">
    <source>
        <dbReference type="ARBA" id="ARBA00004496"/>
    </source>
</evidence>
<evidence type="ECO:0000256" key="3">
    <source>
        <dbReference type="ARBA" id="ARBA00007441"/>
    </source>
</evidence>
<gene>
    <name evidence="15" type="ORF">DPMN_164071</name>
</gene>
<dbReference type="Gene3D" id="3.40.640.10">
    <property type="entry name" value="Type I PLP-dependent aspartate aminotransferase-like (Major domain)"/>
    <property type="match status" value="1"/>
</dbReference>
<keyword evidence="8" id="KW-0663">Pyridoxal phosphate</keyword>
<dbReference type="FunFam" id="3.90.1150.10:FF:000001">
    <property type="entry name" value="Aspartate aminotransferase"/>
    <property type="match status" value="1"/>
</dbReference>
<dbReference type="EC" id="2.6.1.1" evidence="13"/>
<dbReference type="Proteomes" id="UP000828390">
    <property type="component" value="Unassembled WGS sequence"/>
</dbReference>
<evidence type="ECO:0000256" key="5">
    <source>
        <dbReference type="ARBA" id="ARBA00022490"/>
    </source>
</evidence>
<proteinExistence type="inferred from homology"/>
<dbReference type="Pfam" id="PF00155">
    <property type="entry name" value="Aminotran_1_2"/>
    <property type="match status" value="1"/>
</dbReference>